<keyword evidence="4 6" id="KW-1133">Transmembrane helix</keyword>
<dbReference type="SMART" id="SM00849">
    <property type="entry name" value="Lactamase_B"/>
    <property type="match status" value="1"/>
</dbReference>
<accession>M1ZGY5</accession>
<dbReference type="PANTHER" id="PTHR30619">
    <property type="entry name" value="DNA INTERNALIZATION/COMPETENCE PROTEIN COMEC/REC2"/>
    <property type="match status" value="1"/>
</dbReference>
<keyword evidence="2" id="KW-1003">Cell membrane</keyword>
<dbReference type="InterPro" id="IPR035681">
    <property type="entry name" value="ComA-like_MBL"/>
</dbReference>
<dbReference type="GO" id="GO:0005886">
    <property type="term" value="C:plasma membrane"/>
    <property type="evidence" value="ECO:0007669"/>
    <property type="project" value="UniProtKB-SubCell"/>
</dbReference>
<feature type="transmembrane region" description="Helical" evidence="6">
    <location>
        <begin position="789"/>
        <end position="810"/>
    </location>
</feature>
<name>M1ZGY5_9FIRM</name>
<dbReference type="RefSeq" id="WP_005587881.1">
    <property type="nucleotide sequence ID" value="NZ_LT669839.1"/>
</dbReference>
<keyword evidence="9" id="KW-1185">Reference proteome</keyword>
<dbReference type="InterPro" id="IPR036866">
    <property type="entry name" value="RibonucZ/Hydroxyglut_hydro"/>
</dbReference>
<dbReference type="Pfam" id="PF00753">
    <property type="entry name" value="Lactamase_B"/>
    <property type="match status" value="1"/>
</dbReference>
<evidence type="ECO:0000256" key="5">
    <source>
        <dbReference type="ARBA" id="ARBA00023136"/>
    </source>
</evidence>
<dbReference type="HOGENOM" id="CLU_010363_2_1_9"/>
<dbReference type="InterPro" id="IPR001279">
    <property type="entry name" value="Metallo-B-lactamas"/>
</dbReference>
<protein>
    <submittedName>
        <fullName evidence="8">Putative DNA internalization competence protein ComEC/Rec2-like protein</fullName>
    </submittedName>
</protein>
<evidence type="ECO:0000313" key="8">
    <source>
        <dbReference type="EMBL" id="SHD77458.1"/>
    </source>
</evidence>
<dbReference type="InterPro" id="IPR004477">
    <property type="entry name" value="ComEC_N"/>
</dbReference>
<dbReference type="InterPro" id="IPR025405">
    <property type="entry name" value="DUF4131"/>
</dbReference>
<dbReference type="InterPro" id="IPR004797">
    <property type="entry name" value="Competence_ComEC/Rec2"/>
</dbReference>
<feature type="transmembrane region" description="Helical" evidence="6">
    <location>
        <begin position="341"/>
        <end position="363"/>
    </location>
</feature>
<evidence type="ECO:0000256" key="3">
    <source>
        <dbReference type="ARBA" id="ARBA00022692"/>
    </source>
</evidence>
<dbReference type="GO" id="GO:0030420">
    <property type="term" value="P:establishment of competence for transformation"/>
    <property type="evidence" value="ECO:0007669"/>
    <property type="project" value="InterPro"/>
</dbReference>
<feature type="transmembrane region" description="Helical" evidence="6">
    <location>
        <begin position="493"/>
        <end position="511"/>
    </location>
</feature>
<evidence type="ECO:0000256" key="4">
    <source>
        <dbReference type="ARBA" id="ARBA00022989"/>
    </source>
</evidence>
<dbReference type="SUPFAM" id="SSF56281">
    <property type="entry name" value="Metallo-hydrolase/oxidoreductase"/>
    <property type="match status" value="1"/>
</dbReference>
<dbReference type="CDD" id="cd07731">
    <property type="entry name" value="ComA-like_MBL-fold"/>
    <property type="match status" value="1"/>
</dbReference>
<keyword evidence="5 6" id="KW-0472">Membrane</keyword>
<dbReference type="Pfam" id="PF03772">
    <property type="entry name" value="Competence"/>
    <property type="match status" value="1"/>
</dbReference>
<evidence type="ECO:0000256" key="1">
    <source>
        <dbReference type="ARBA" id="ARBA00004651"/>
    </source>
</evidence>
<feature type="transmembrane region" description="Helical" evidence="6">
    <location>
        <begin position="50"/>
        <end position="68"/>
    </location>
</feature>
<feature type="transmembrane region" description="Helical" evidence="6">
    <location>
        <begin position="370"/>
        <end position="389"/>
    </location>
</feature>
<feature type="transmembrane region" description="Helical" evidence="6">
    <location>
        <begin position="27"/>
        <end position="44"/>
    </location>
</feature>
<gene>
    <name evidence="8" type="ORF">CUESP1_2101</name>
</gene>
<evidence type="ECO:0000256" key="6">
    <source>
        <dbReference type="SAM" id="Phobius"/>
    </source>
</evidence>
<dbReference type="Gene3D" id="3.60.15.10">
    <property type="entry name" value="Ribonuclease Z/Hydroxyacylglutathione hydrolase-like"/>
    <property type="match status" value="1"/>
</dbReference>
<comment type="subcellular location">
    <subcellularLocation>
        <location evidence="1">Cell membrane</location>
        <topology evidence="1">Multi-pass membrane protein</topology>
    </subcellularLocation>
</comment>
<feature type="transmembrane region" description="Helical" evidence="6">
    <location>
        <begin position="273"/>
        <end position="294"/>
    </location>
</feature>
<organism evidence="8 9">
    <name type="scientific">[Clostridium] ultunense Esp</name>
    <dbReference type="NCBI Taxonomy" id="1288971"/>
    <lineage>
        <taxon>Bacteria</taxon>
        <taxon>Bacillati</taxon>
        <taxon>Bacillota</taxon>
        <taxon>Tissierellia</taxon>
        <taxon>Tissierellales</taxon>
        <taxon>Tepidimicrobiaceae</taxon>
        <taxon>Schnuerera</taxon>
    </lineage>
</organism>
<feature type="transmembrane region" description="Helical" evidence="6">
    <location>
        <begin position="243"/>
        <end position="267"/>
    </location>
</feature>
<dbReference type="NCBIfam" id="TIGR00361">
    <property type="entry name" value="ComEC_Rec2"/>
    <property type="match status" value="1"/>
</dbReference>
<feature type="transmembrane region" description="Helical" evidence="6">
    <location>
        <begin position="463"/>
        <end position="481"/>
    </location>
</feature>
<keyword evidence="3 6" id="KW-0812">Transmembrane</keyword>
<proteinExistence type="predicted"/>
<sequence>MRRPFVLFTIPIVLGIIFYYYFHTNIYLILALFLLTLIINIIGVKLGERVSIAVFVSLFLLGILITGIKMEGSRLAKHVERPIELMGSVKEVKSVSKGAGRYVIKVHKAMDNGRKIKVSEKALLKVLGEEELEIGSKVKFRGVLKEPLPNTNPRLFNYKLNLLADNIYTTITIKDYSITGIEKENINFLLRLRKGFINKVEEGLDLYLSEENSSLMKSILLGKYSYLDEETIQQFRDLGLAHILAVSGLHIGIIASLVTTLLAYSGMNRKFNISLAIGILWIYGFIIGNPVSVLRANIMFTILLISQLGAEPYDSINTMFFASFILIIINPFWIFNLGFQLSFIATFSILYFTEKISAILYLNDNSILKSLLGILSVQIGLLPILVYYFNRIPTIGLMANLVLIPIFTICLILSIFLIFFSLFGSSIAYSIGVLVNFLLKAQFNSIKILSYFPILNIKAPSPSIFGILIYYVMVLILFGVINIRKFNIRVNKAIIFYLLFIILVNALLFNLDSSLAVNFVDVGQGDSILLKTKEGYYLIDTGGNIFGDFDIGKSILLPYLEKEGIFKLKGVFISHFDADHCKNLPYLIDNIKIENIYFGYEREENDLYRQIVGKALKKEIPIRVLKKGDKLKLDEDINIYVIGPSDNILTNPNTTDNDLSLVLLLNYYDYNILFTGDIERLGEENVQDSLNRDIDFLKVPHHGSNTSSGENFLYSLNPNIGFASVGRNNSFGHPHKEVLDRYKTHNVEVYRTDELGLINLTLNKYGYKIVPFLRDKWSIIDIVQDYSSYIIYLIFYFFLSYKMAIEFLLIEEEMAKIELQGIY</sequence>
<dbReference type="Proteomes" id="UP000245423">
    <property type="component" value="Chromosome 1"/>
</dbReference>
<evidence type="ECO:0000256" key="2">
    <source>
        <dbReference type="ARBA" id="ARBA00022475"/>
    </source>
</evidence>
<dbReference type="InterPro" id="IPR052159">
    <property type="entry name" value="Competence_DNA_uptake"/>
</dbReference>
<evidence type="ECO:0000259" key="7">
    <source>
        <dbReference type="SMART" id="SM00849"/>
    </source>
</evidence>
<dbReference type="Pfam" id="PF13567">
    <property type="entry name" value="DUF4131"/>
    <property type="match status" value="1"/>
</dbReference>
<feature type="domain" description="Metallo-beta-lactamase" evidence="7">
    <location>
        <begin position="524"/>
        <end position="727"/>
    </location>
</feature>
<dbReference type="AlphaFoldDB" id="M1ZGY5"/>
<dbReference type="EMBL" id="LT669839">
    <property type="protein sequence ID" value="SHD77458.1"/>
    <property type="molecule type" value="Genomic_DNA"/>
</dbReference>
<dbReference type="OrthoDB" id="9761531at2"/>
<dbReference type="PANTHER" id="PTHR30619:SF1">
    <property type="entry name" value="RECOMBINATION PROTEIN 2"/>
    <property type="match status" value="1"/>
</dbReference>
<feature type="transmembrane region" description="Helical" evidence="6">
    <location>
        <begin position="6"/>
        <end position="22"/>
    </location>
</feature>
<reference evidence="8 9" key="1">
    <citation type="submission" date="2016-11" db="EMBL/GenBank/DDBJ databases">
        <authorList>
            <person name="Manzoor S."/>
        </authorList>
    </citation>
    <scope>NUCLEOTIDE SEQUENCE [LARGE SCALE GENOMIC DNA]</scope>
    <source>
        <strain evidence="8">Clostridium ultunense strain Esp</strain>
    </source>
</reference>
<feature type="transmembrane region" description="Helical" evidence="6">
    <location>
        <begin position="315"/>
        <end position="335"/>
    </location>
</feature>
<evidence type="ECO:0000313" key="9">
    <source>
        <dbReference type="Proteomes" id="UP000245423"/>
    </source>
</evidence>
<feature type="transmembrane region" description="Helical" evidence="6">
    <location>
        <begin position="395"/>
        <end position="420"/>
    </location>
</feature>
<dbReference type="NCBIfam" id="TIGR00360">
    <property type="entry name" value="ComEC_N-term"/>
    <property type="match status" value="1"/>
</dbReference>